<feature type="signal peptide" evidence="1">
    <location>
        <begin position="1"/>
        <end position="23"/>
    </location>
</feature>
<feature type="chain" id="PRO_5017427002" evidence="1">
    <location>
        <begin position="24"/>
        <end position="359"/>
    </location>
</feature>
<dbReference type="RefSeq" id="WP_120108261.1">
    <property type="nucleotide sequence ID" value="NZ_QXQB01000001.1"/>
</dbReference>
<dbReference type="Pfam" id="PF00395">
    <property type="entry name" value="SLH"/>
    <property type="match status" value="2"/>
</dbReference>
<organism evidence="3 4">
    <name type="scientific">Paenibacillus pinisoli</name>
    <dbReference type="NCBI Taxonomy" id="1276110"/>
    <lineage>
        <taxon>Bacteria</taxon>
        <taxon>Bacillati</taxon>
        <taxon>Bacillota</taxon>
        <taxon>Bacilli</taxon>
        <taxon>Bacillales</taxon>
        <taxon>Paenibacillaceae</taxon>
        <taxon>Paenibacillus</taxon>
    </lineage>
</organism>
<dbReference type="PROSITE" id="PS51272">
    <property type="entry name" value="SLH"/>
    <property type="match status" value="3"/>
</dbReference>
<name>A0A3A6PQG7_9BACL</name>
<keyword evidence="4" id="KW-1185">Reference proteome</keyword>
<feature type="domain" description="SLH" evidence="2">
    <location>
        <begin position="90"/>
        <end position="157"/>
    </location>
</feature>
<keyword evidence="1" id="KW-0732">Signal</keyword>
<proteinExistence type="predicted"/>
<dbReference type="InterPro" id="IPR001119">
    <property type="entry name" value="SLH_dom"/>
</dbReference>
<comment type="caution">
    <text evidence="3">The sequence shown here is derived from an EMBL/GenBank/DDBJ whole genome shotgun (WGS) entry which is preliminary data.</text>
</comment>
<dbReference type="OrthoDB" id="1858867at2"/>
<gene>
    <name evidence="3" type="ORF">D3P09_06930</name>
</gene>
<dbReference type="Proteomes" id="UP000267798">
    <property type="component" value="Unassembled WGS sequence"/>
</dbReference>
<reference evidence="3 4" key="1">
    <citation type="submission" date="2018-09" db="EMBL/GenBank/DDBJ databases">
        <title>Paenibacillus aracenensis nov. sp. isolated from a cave in southern Spain.</title>
        <authorList>
            <person name="Jurado V."/>
            <person name="Gutierrez-Patricio S."/>
            <person name="Gonzalez-Pimentel J.L."/>
            <person name="Miller A.Z."/>
            <person name="Laiz L."/>
            <person name="Saiz-Jimenez C."/>
        </authorList>
    </citation>
    <scope>NUCLEOTIDE SEQUENCE [LARGE SCALE GENOMIC DNA]</scope>
    <source>
        <strain evidence="3 4">JCM 19203</strain>
    </source>
</reference>
<dbReference type="AlphaFoldDB" id="A0A3A6PQG7"/>
<evidence type="ECO:0000313" key="3">
    <source>
        <dbReference type="EMBL" id="RJX41678.1"/>
    </source>
</evidence>
<evidence type="ECO:0000259" key="2">
    <source>
        <dbReference type="PROSITE" id="PS51272"/>
    </source>
</evidence>
<sequence>MLKKMLACIVSLSLIMSVAPIYAASGDTPSSWAKATVTKAIKAGIVPERLQSKYQSPITREEFAELIVNAIFEREKVAAGSLSEKFYWTKEKVLDRVTVDFEFEDAEQEHVKLAYIIGTVNGVSDTRFEPNKHITRQEAAVMLMNTSHQVNGIGYLSKEALGYSDYDKIAEWAKPAVSAAASVGIMLGDGKKFNYAGKITREEAIKTAYTLYQSLYLFSLKGNIFIGAEYEELRYKVGKDFVAVTYEDDGKHTNLDINMYRTWNYDNITSSHQDLFTIEKAIALFAFYSDIDPLNFSQVVTPTMNGKSTKWDYGYMVVSFLNTDSIIKFQFKPIKGYVSKNNGYKYGYPFKMVEVKEIK</sequence>
<evidence type="ECO:0000313" key="4">
    <source>
        <dbReference type="Proteomes" id="UP000267798"/>
    </source>
</evidence>
<feature type="domain" description="SLH" evidence="2">
    <location>
        <begin position="160"/>
        <end position="222"/>
    </location>
</feature>
<accession>A0A3A6PQG7</accession>
<evidence type="ECO:0000256" key="1">
    <source>
        <dbReference type="SAM" id="SignalP"/>
    </source>
</evidence>
<feature type="domain" description="SLH" evidence="2">
    <location>
        <begin position="20"/>
        <end position="81"/>
    </location>
</feature>
<protein>
    <submittedName>
        <fullName evidence="3">S-layer homology domain-containing protein</fullName>
    </submittedName>
</protein>
<dbReference type="EMBL" id="QXQB01000001">
    <property type="protein sequence ID" value="RJX41678.1"/>
    <property type="molecule type" value="Genomic_DNA"/>
</dbReference>